<keyword evidence="6" id="KW-1185">Reference proteome</keyword>
<dbReference type="Gene3D" id="1.25.40.20">
    <property type="entry name" value="Ankyrin repeat-containing domain"/>
    <property type="match status" value="1"/>
</dbReference>
<feature type="compositionally biased region" description="Polar residues" evidence="4">
    <location>
        <begin position="349"/>
        <end position="367"/>
    </location>
</feature>
<feature type="region of interest" description="Disordered" evidence="4">
    <location>
        <begin position="343"/>
        <end position="424"/>
    </location>
</feature>
<evidence type="ECO:0000256" key="1">
    <source>
        <dbReference type="ARBA" id="ARBA00022737"/>
    </source>
</evidence>
<proteinExistence type="predicted"/>
<dbReference type="SMART" id="SM00248">
    <property type="entry name" value="ANK"/>
    <property type="match status" value="4"/>
</dbReference>
<comment type="caution">
    <text evidence="5">The sequence shown here is derived from an EMBL/GenBank/DDBJ whole genome shotgun (WGS) entry which is preliminary data.</text>
</comment>
<protein>
    <recommendedName>
        <fullName evidence="7">BCL3 transcription coactivator</fullName>
    </recommendedName>
</protein>
<feature type="compositionally biased region" description="Low complexity" evidence="4">
    <location>
        <begin position="21"/>
        <end position="30"/>
    </location>
</feature>
<evidence type="ECO:0008006" key="7">
    <source>
        <dbReference type="Google" id="ProtNLM"/>
    </source>
</evidence>
<dbReference type="Proteomes" id="UP000826234">
    <property type="component" value="Unassembled WGS sequence"/>
</dbReference>
<dbReference type="InterPro" id="IPR002110">
    <property type="entry name" value="Ankyrin_rpt"/>
</dbReference>
<feature type="region of interest" description="Disordered" evidence="4">
    <location>
        <begin position="500"/>
        <end position="539"/>
    </location>
</feature>
<dbReference type="EMBL" id="JAIPUX010000035">
    <property type="protein sequence ID" value="KAH0631660.1"/>
    <property type="molecule type" value="Genomic_DNA"/>
</dbReference>
<feature type="compositionally biased region" description="Basic and acidic residues" evidence="4">
    <location>
        <begin position="31"/>
        <end position="44"/>
    </location>
</feature>
<feature type="region of interest" description="Disordered" evidence="4">
    <location>
        <begin position="1"/>
        <end position="97"/>
    </location>
</feature>
<dbReference type="SUPFAM" id="SSF48403">
    <property type="entry name" value="Ankyrin repeat"/>
    <property type="match status" value="1"/>
</dbReference>
<evidence type="ECO:0000256" key="4">
    <source>
        <dbReference type="SAM" id="MobiDB-lite"/>
    </source>
</evidence>
<gene>
    <name evidence="5" type="ORF">JD844_006106</name>
</gene>
<evidence type="ECO:0000256" key="2">
    <source>
        <dbReference type="ARBA" id="ARBA00023043"/>
    </source>
</evidence>
<dbReference type="PANTHER" id="PTHR46680">
    <property type="entry name" value="NF-KAPPA-B INHIBITOR ALPHA"/>
    <property type="match status" value="1"/>
</dbReference>
<evidence type="ECO:0000313" key="6">
    <source>
        <dbReference type="Proteomes" id="UP000826234"/>
    </source>
</evidence>
<dbReference type="InterPro" id="IPR051070">
    <property type="entry name" value="NF-kappa-B_inhibitor"/>
</dbReference>
<feature type="repeat" description="ANK" evidence="3">
    <location>
        <begin position="216"/>
        <end position="248"/>
    </location>
</feature>
<feature type="repeat" description="ANK" evidence="3">
    <location>
        <begin position="283"/>
        <end position="315"/>
    </location>
</feature>
<sequence>MAGELPVDLRTSRESGGGSSGREAAAAAAAARERPPPEAEETRLPLRKRRWCYAAEDAEDAARGPRAGQGPKEGGQGPRRGCWGLLGNGPPGPQRFPVASYPGEALGSGMMGEAVQPLHIAVVQGNLLVVQRLVALFHQGHRDVDTFNNLRQDLFLCPGVAPATRLASLAPHVHVRNPNRNLCLTCCRFLISVSHKPSRGANRTLSEKCLLASALAGLTPLHMAVGTSNHNVILTLLEHGADVDAVDIKSGRSPLLHAVENNNMEMVELLLKHGANVNAQSYGGNTALHAASGRGFLDMLRLLIRNGADGSLKNYHNDTPLMVAKNKRVIDILRGKASRPGLALDNLQDRSSPANSMASSPGLQTAHSGLLCASPDPCPTTPSPARTPKSQRVGQSPGSANQKPESIISANEPSAPGPLHGVKLERSLTPPTLEQPMGFLGMPKYFLPVTEGMMDPAFHAPLYSFMTSSHNLSPHPLHLLPVSLNQSVIALSPASLASHLHSRGMGTDQSQTLRDSENLPTSSHDRQWLHHRDSGPGSS</sequence>
<dbReference type="PROSITE" id="PS50297">
    <property type="entry name" value="ANK_REP_REGION"/>
    <property type="match status" value="3"/>
</dbReference>
<feature type="compositionally biased region" description="Polar residues" evidence="4">
    <location>
        <begin position="507"/>
        <end position="522"/>
    </location>
</feature>
<dbReference type="PROSITE" id="PS50088">
    <property type="entry name" value="ANK_REPEAT"/>
    <property type="match status" value="3"/>
</dbReference>
<dbReference type="PRINTS" id="PR01415">
    <property type="entry name" value="ANKYRIN"/>
</dbReference>
<dbReference type="InterPro" id="IPR036770">
    <property type="entry name" value="Ankyrin_rpt-contain_sf"/>
</dbReference>
<reference evidence="5 6" key="1">
    <citation type="journal article" date="2022" name="Gigascience">
        <title>A chromosome-level genome assembly and annotation of the desert horned lizard, Phrynosoma platyrhinos, provides insight into chromosomal rearrangements among reptiles.</title>
        <authorList>
            <person name="Koochekian N."/>
            <person name="Ascanio A."/>
            <person name="Farleigh K."/>
            <person name="Card D.C."/>
            <person name="Schield D.R."/>
            <person name="Castoe T.A."/>
            <person name="Jezkova T."/>
        </authorList>
    </citation>
    <scope>NUCLEOTIDE SEQUENCE [LARGE SCALE GENOMIC DNA]</scope>
    <source>
        <strain evidence="5">NK-2021</strain>
    </source>
</reference>
<evidence type="ECO:0000256" key="3">
    <source>
        <dbReference type="PROSITE-ProRule" id="PRU00023"/>
    </source>
</evidence>
<evidence type="ECO:0000313" key="5">
    <source>
        <dbReference type="EMBL" id="KAH0631660.1"/>
    </source>
</evidence>
<dbReference type="Pfam" id="PF12796">
    <property type="entry name" value="Ank_2"/>
    <property type="match status" value="1"/>
</dbReference>
<keyword evidence="1" id="KW-0677">Repeat</keyword>
<dbReference type="Pfam" id="PF00023">
    <property type="entry name" value="Ank"/>
    <property type="match status" value="1"/>
</dbReference>
<name>A0ABQ7TPD9_PHRPL</name>
<feature type="compositionally biased region" description="Polar residues" evidence="4">
    <location>
        <begin position="388"/>
        <end position="412"/>
    </location>
</feature>
<dbReference type="PANTHER" id="PTHR46680:SF2">
    <property type="entry name" value="NF-KAPPA-B INHIBITOR ZETA"/>
    <property type="match status" value="1"/>
</dbReference>
<feature type="compositionally biased region" description="Basic and acidic residues" evidence="4">
    <location>
        <begin position="523"/>
        <end position="539"/>
    </location>
</feature>
<feature type="repeat" description="ANK" evidence="3">
    <location>
        <begin position="250"/>
        <end position="282"/>
    </location>
</feature>
<feature type="compositionally biased region" description="Gly residues" evidence="4">
    <location>
        <begin position="71"/>
        <end position="89"/>
    </location>
</feature>
<organism evidence="5 6">
    <name type="scientific">Phrynosoma platyrhinos</name>
    <name type="common">Desert horned lizard</name>
    <dbReference type="NCBI Taxonomy" id="52577"/>
    <lineage>
        <taxon>Eukaryota</taxon>
        <taxon>Metazoa</taxon>
        <taxon>Chordata</taxon>
        <taxon>Craniata</taxon>
        <taxon>Vertebrata</taxon>
        <taxon>Euteleostomi</taxon>
        <taxon>Lepidosauria</taxon>
        <taxon>Squamata</taxon>
        <taxon>Bifurcata</taxon>
        <taxon>Unidentata</taxon>
        <taxon>Episquamata</taxon>
        <taxon>Toxicofera</taxon>
        <taxon>Iguania</taxon>
        <taxon>Phrynosomatidae</taxon>
        <taxon>Phrynosomatinae</taxon>
        <taxon>Phrynosoma</taxon>
    </lineage>
</organism>
<accession>A0ABQ7TPD9</accession>
<keyword evidence="2 3" id="KW-0040">ANK repeat</keyword>